<dbReference type="EMBL" id="ABIB01000007">
    <property type="protein sequence ID" value="EDP95604.1"/>
    <property type="molecule type" value="Genomic_DNA"/>
</dbReference>
<dbReference type="GO" id="GO:0000155">
    <property type="term" value="F:phosphorelay sensor kinase activity"/>
    <property type="evidence" value="ECO:0007669"/>
    <property type="project" value="InterPro"/>
</dbReference>
<keyword evidence="12" id="KW-1185">Reference proteome</keyword>
<gene>
    <name evidence="11" type="ORF">KAOT1_22171</name>
</gene>
<keyword evidence="7" id="KW-0067">ATP-binding</keyword>
<evidence type="ECO:0000256" key="2">
    <source>
        <dbReference type="ARBA" id="ARBA00012438"/>
    </source>
</evidence>
<dbReference type="EC" id="2.7.13.3" evidence="2"/>
<keyword evidence="3" id="KW-0597">Phosphoprotein</keyword>
<dbReference type="Proteomes" id="UP000002945">
    <property type="component" value="Unassembled WGS sequence"/>
</dbReference>
<dbReference type="CDD" id="cd16917">
    <property type="entry name" value="HATPase_UhpB-NarQ-NarX-like"/>
    <property type="match status" value="1"/>
</dbReference>
<dbReference type="Gene3D" id="3.30.565.10">
    <property type="entry name" value="Histidine kinase-like ATPase, C-terminal domain"/>
    <property type="match status" value="1"/>
</dbReference>
<evidence type="ECO:0000256" key="8">
    <source>
        <dbReference type="ARBA" id="ARBA00023012"/>
    </source>
</evidence>
<protein>
    <recommendedName>
        <fullName evidence="2">histidine kinase</fullName>
        <ecNumber evidence="2">2.7.13.3</ecNumber>
    </recommendedName>
</protein>
<dbReference type="Gene3D" id="1.20.5.1930">
    <property type="match status" value="1"/>
</dbReference>
<feature type="domain" description="Signal transduction histidine kinase subgroup 3 dimerisation and phosphoacceptor" evidence="10">
    <location>
        <begin position="12"/>
        <end position="55"/>
    </location>
</feature>
<sequence length="194" mass="22420">MLETTIKTQELERHRIAADIHDELIGKLTALKMEQEITQKDPKTIEALHQSINIARRISHDLSPPLIEFTLLPDLIKELLDPWEQHLLIDTKYDIRSEINDTDEFKVQITRLVQEIITNIIKHANATRMYLHLKQTKNYMALRIGDNGKGYDVAKQSKGLGTKNIETRVQYLKGQYKVKSQIGKGTTSLFLFKN</sequence>
<keyword evidence="4" id="KW-0808">Transferase</keyword>
<dbReference type="OrthoDB" id="9778366at2"/>
<evidence type="ECO:0000259" key="9">
    <source>
        <dbReference type="Pfam" id="PF02518"/>
    </source>
</evidence>
<comment type="caution">
    <text evidence="11">The sequence shown here is derived from an EMBL/GenBank/DDBJ whole genome shotgun (WGS) entry which is preliminary data.</text>
</comment>
<proteinExistence type="predicted"/>
<dbReference type="GO" id="GO:0046983">
    <property type="term" value="F:protein dimerization activity"/>
    <property type="evidence" value="ECO:0007669"/>
    <property type="project" value="InterPro"/>
</dbReference>
<dbReference type="PANTHER" id="PTHR24421">
    <property type="entry name" value="NITRATE/NITRITE SENSOR PROTEIN NARX-RELATED"/>
    <property type="match status" value="1"/>
</dbReference>
<accession>A9E1A6</accession>
<evidence type="ECO:0000256" key="3">
    <source>
        <dbReference type="ARBA" id="ARBA00022553"/>
    </source>
</evidence>
<organism evidence="11 12">
    <name type="scientific">Kordia algicida OT-1</name>
    <dbReference type="NCBI Taxonomy" id="391587"/>
    <lineage>
        <taxon>Bacteria</taxon>
        <taxon>Pseudomonadati</taxon>
        <taxon>Bacteroidota</taxon>
        <taxon>Flavobacteriia</taxon>
        <taxon>Flavobacteriales</taxon>
        <taxon>Flavobacteriaceae</taxon>
        <taxon>Kordia</taxon>
    </lineage>
</organism>
<reference evidence="11 12" key="1">
    <citation type="journal article" date="2011" name="J. Bacteriol.">
        <title>Genome sequence of the algicidal bacterium Kordia algicida OT-1.</title>
        <authorList>
            <person name="Lee H.S."/>
            <person name="Kang S.G."/>
            <person name="Kwon K.K."/>
            <person name="Lee J.H."/>
            <person name="Kim S.J."/>
        </authorList>
    </citation>
    <scope>NUCLEOTIDE SEQUENCE [LARGE SCALE GENOMIC DNA]</scope>
    <source>
        <strain evidence="11 12">OT-1</strain>
    </source>
</reference>
<keyword evidence="6 11" id="KW-0418">Kinase</keyword>
<evidence type="ECO:0000256" key="7">
    <source>
        <dbReference type="ARBA" id="ARBA00022840"/>
    </source>
</evidence>
<keyword evidence="8" id="KW-0902">Two-component regulatory system</keyword>
<dbReference type="STRING" id="391587.KAOT1_22171"/>
<dbReference type="eggNOG" id="COG4585">
    <property type="taxonomic scope" value="Bacteria"/>
</dbReference>
<dbReference type="HOGENOM" id="CLU_000445_20_6_10"/>
<dbReference type="GO" id="GO:0005524">
    <property type="term" value="F:ATP binding"/>
    <property type="evidence" value="ECO:0007669"/>
    <property type="project" value="UniProtKB-KW"/>
</dbReference>
<dbReference type="InterPro" id="IPR050482">
    <property type="entry name" value="Sensor_HK_TwoCompSys"/>
</dbReference>
<dbReference type="Pfam" id="PF02518">
    <property type="entry name" value="HATPase_c"/>
    <property type="match status" value="1"/>
</dbReference>
<evidence type="ECO:0000259" key="10">
    <source>
        <dbReference type="Pfam" id="PF07730"/>
    </source>
</evidence>
<keyword evidence="5" id="KW-0547">Nucleotide-binding</keyword>
<evidence type="ECO:0000256" key="5">
    <source>
        <dbReference type="ARBA" id="ARBA00022741"/>
    </source>
</evidence>
<dbReference type="InterPro" id="IPR036890">
    <property type="entry name" value="HATPase_C_sf"/>
</dbReference>
<dbReference type="AlphaFoldDB" id="A9E1A6"/>
<evidence type="ECO:0000256" key="1">
    <source>
        <dbReference type="ARBA" id="ARBA00000085"/>
    </source>
</evidence>
<dbReference type="InterPro" id="IPR003594">
    <property type="entry name" value="HATPase_dom"/>
</dbReference>
<dbReference type="InterPro" id="IPR011712">
    <property type="entry name" value="Sig_transdc_His_kin_sub3_dim/P"/>
</dbReference>
<dbReference type="Pfam" id="PF07730">
    <property type="entry name" value="HisKA_3"/>
    <property type="match status" value="1"/>
</dbReference>
<dbReference type="SUPFAM" id="SSF55874">
    <property type="entry name" value="ATPase domain of HSP90 chaperone/DNA topoisomerase II/histidine kinase"/>
    <property type="match status" value="1"/>
</dbReference>
<feature type="domain" description="Histidine kinase/HSP90-like ATPase" evidence="9">
    <location>
        <begin position="108"/>
        <end position="190"/>
    </location>
</feature>
<name>A9E1A6_9FLAO</name>
<evidence type="ECO:0000313" key="12">
    <source>
        <dbReference type="Proteomes" id="UP000002945"/>
    </source>
</evidence>
<evidence type="ECO:0000256" key="4">
    <source>
        <dbReference type="ARBA" id="ARBA00022679"/>
    </source>
</evidence>
<comment type="catalytic activity">
    <reaction evidence="1">
        <text>ATP + protein L-histidine = ADP + protein N-phospho-L-histidine.</text>
        <dbReference type="EC" id="2.7.13.3"/>
    </reaction>
</comment>
<dbReference type="RefSeq" id="WP_007096958.1">
    <property type="nucleotide sequence ID" value="NZ_DS544873.1"/>
</dbReference>
<evidence type="ECO:0000256" key="6">
    <source>
        <dbReference type="ARBA" id="ARBA00022777"/>
    </source>
</evidence>
<evidence type="ECO:0000313" key="11">
    <source>
        <dbReference type="EMBL" id="EDP95604.1"/>
    </source>
</evidence>
<dbReference type="PANTHER" id="PTHR24421:SF10">
    <property type="entry name" value="NITRATE_NITRITE SENSOR PROTEIN NARQ"/>
    <property type="match status" value="1"/>
</dbReference>
<dbReference type="GO" id="GO:0016020">
    <property type="term" value="C:membrane"/>
    <property type="evidence" value="ECO:0007669"/>
    <property type="project" value="InterPro"/>
</dbReference>